<evidence type="ECO:0000256" key="1">
    <source>
        <dbReference type="ARBA" id="ARBA00004496"/>
    </source>
</evidence>
<dbReference type="InterPro" id="IPR058240">
    <property type="entry name" value="rSAM_sf"/>
</dbReference>
<dbReference type="PANTHER" id="PTHR13932">
    <property type="entry name" value="COPROPORPHYRINIGEN III OXIDASE"/>
    <property type="match status" value="1"/>
</dbReference>
<evidence type="ECO:0000256" key="4">
    <source>
        <dbReference type="ARBA" id="ARBA00011245"/>
    </source>
</evidence>
<comment type="cofactor">
    <cofactor evidence="14">
        <name>[4Fe-4S] cluster</name>
        <dbReference type="ChEBI" id="CHEBI:49883"/>
    </cofactor>
    <text evidence="14">Binds 1 [4Fe-4S] cluster. The cluster is coordinated with 3 cysteines and an exchangeable S-adenosyl-L-methionine.</text>
</comment>
<keyword evidence="6 14" id="KW-0963">Cytoplasm</keyword>
<keyword evidence="17" id="KW-1185">Reference proteome</keyword>
<keyword evidence="8 14" id="KW-0479">Metal-binding</keyword>
<evidence type="ECO:0000256" key="6">
    <source>
        <dbReference type="ARBA" id="ARBA00022490"/>
    </source>
</evidence>
<dbReference type="GO" id="GO:0051989">
    <property type="term" value="F:coproporphyrinogen dehydrogenase activity"/>
    <property type="evidence" value="ECO:0007669"/>
    <property type="project" value="UniProtKB-EC"/>
</dbReference>
<dbReference type="InterPro" id="IPR013785">
    <property type="entry name" value="Aldolase_TIM"/>
</dbReference>
<gene>
    <name evidence="16" type="primary">hemN</name>
    <name evidence="16" type="ORF">RXV79_14055</name>
</gene>
<dbReference type="EMBL" id="CP136336">
    <property type="protein sequence ID" value="WOB06046.1"/>
    <property type="molecule type" value="Genomic_DNA"/>
</dbReference>
<dbReference type="Gene3D" id="3.20.20.70">
    <property type="entry name" value="Aldolase class I"/>
    <property type="match status" value="1"/>
</dbReference>
<dbReference type="PANTHER" id="PTHR13932:SF6">
    <property type="entry name" value="OXYGEN-INDEPENDENT COPROPORPHYRINOGEN III OXIDASE"/>
    <property type="match status" value="1"/>
</dbReference>
<dbReference type="InterPro" id="IPR010723">
    <property type="entry name" value="HemN_C"/>
</dbReference>
<evidence type="ECO:0000256" key="9">
    <source>
        <dbReference type="ARBA" id="ARBA00023002"/>
    </source>
</evidence>
<dbReference type="Gene3D" id="1.10.10.920">
    <property type="match status" value="1"/>
</dbReference>
<dbReference type="InterPro" id="IPR006638">
    <property type="entry name" value="Elp3/MiaA/NifB-like_rSAM"/>
</dbReference>
<organism evidence="16 17">
    <name type="scientific">Piscinibacter gummiphilus</name>
    <dbReference type="NCBI Taxonomy" id="946333"/>
    <lineage>
        <taxon>Bacteria</taxon>
        <taxon>Pseudomonadati</taxon>
        <taxon>Pseudomonadota</taxon>
        <taxon>Betaproteobacteria</taxon>
        <taxon>Burkholderiales</taxon>
        <taxon>Sphaerotilaceae</taxon>
        <taxon>Piscinibacter</taxon>
    </lineage>
</organism>
<evidence type="ECO:0000256" key="7">
    <source>
        <dbReference type="ARBA" id="ARBA00022691"/>
    </source>
</evidence>
<dbReference type="PROSITE" id="PS51918">
    <property type="entry name" value="RADICAL_SAM"/>
    <property type="match status" value="1"/>
</dbReference>
<keyword evidence="10 14" id="KW-0408">Iron</keyword>
<evidence type="ECO:0000259" key="15">
    <source>
        <dbReference type="PROSITE" id="PS51918"/>
    </source>
</evidence>
<keyword evidence="7 14" id="KW-0949">S-adenosyl-L-methionine</keyword>
<evidence type="ECO:0000256" key="10">
    <source>
        <dbReference type="ARBA" id="ARBA00023004"/>
    </source>
</evidence>
<evidence type="ECO:0000256" key="2">
    <source>
        <dbReference type="ARBA" id="ARBA00004785"/>
    </source>
</evidence>
<accession>A0ABZ0CM40</accession>
<keyword evidence="12 14" id="KW-0627">Porphyrin biosynthesis</keyword>
<evidence type="ECO:0000256" key="12">
    <source>
        <dbReference type="ARBA" id="ARBA00023244"/>
    </source>
</evidence>
<evidence type="ECO:0000256" key="3">
    <source>
        <dbReference type="ARBA" id="ARBA00005493"/>
    </source>
</evidence>
<comment type="pathway">
    <text evidence="2 14">Porphyrin-containing compound metabolism; protoporphyrin-IX biosynthesis; protoporphyrinogen-IX from coproporphyrinogen-III (AdoMet route): step 1/1.</text>
</comment>
<evidence type="ECO:0000313" key="17">
    <source>
        <dbReference type="Proteomes" id="UP001303946"/>
    </source>
</evidence>
<dbReference type="Pfam" id="PF06969">
    <property type="entry name" value="HemN_C"/>
    <property type="match status" value="1"/>
</dbReference>
<evidence type="ECO:0000256" key="13">
    <source>
        <dbReference type="ARBA" id="ARBA00048321"/>
    </source>
</evidence>
<name>A0ABZ0CM40_9BURK</name>
<dbReference type="InterPro" id="IPR004558">
    <property type="entry name" value="Coprogen_oxidase_HemN"/>
</dbReference>
<dbReference type="Pfam" id="PF04055">
    <property type="entry name" value="Radical_SAM"/>
    <property type="match status" value="1"/>
</dbReference>
<comment type="subunit">
    <text evidence="4">Monomer.</text>
</comment>
<evidence type="ECO:0000256" key="14">
    <source>
        <dbReference type="PIRNR" id="PIRNR000167"/>
    </source>
</evidence>
<dbReference type="SFLD" id="SFLDS00029">
    <property type="entry name" value="Radical_SAM"/>
    <property type="match status" value="1"/>
</dbReference>
<reference evidence="16 17" key="1">
    <citation type="submission" date="2023-10" db="EMBL/GenBank/DDBJ databases">
        <title>Bacteria for the degradation of biodegradable plastic PBAT(Polybutylene adipate terephthalate).</title>
        <authorList>
            <person name="Weon H.-Y."/>
            <person name="Yeon J."/>
        </authorList>
    </citation>
    <scope>NUCLEOTIDE SEQUENCE [LARGE SCALE GENOMIC DNA]</scope>
    <source>
        <strain evidence="16 17">SBD 7-3</strain>
    </source>
</reference>
<evidence type="ECO:0000256" key="11">
    <source>
        <dbReference type="ARBA" id="ARBA00023014"/>
    </source>
</evidence>
<feature type="domain" description="Radical SAM core" evidence="15">
    <location>
        <begin position="60"/>
        <end position="286"/>
    </location>
</feature>
<comment type="similarity">
    <text evidence="3 14">Belongs to the anaerobic coproporphyrinogen-III oxidase family.</text>
</comment>
<keyword evidence="11 14" id="KW-0411">Iron-sulfur</keyword>
<dbReference type="EC" id="1.3.98.3" evidence="14"/>
<dbReference type="RefSeq" id="WP_316698285.1">
    <property type="nucleotide sequence ID" value="NZ_CP136336.1"/>
</dbReference>
<dbReference type="SUPFAM" id="SSF102114">
    <property type="entry name" value="Radical SAM enzymes"/>
    <property type="match status" value="1"/>
</dbReference>
<dbReference type="InterPro" id="IPR034505">
    <property type="entry name" value="Coproporphyrinogen-III_oxidase"/>
</dbReference>
<dbReference type="SMART" id="SM00729">
    <property type="entry name" value="Elp3"/>
    <property type="match status" value="1"/>
</dbReference>
<comment type="catalytic activity">
    <reaction evidence="13 14">
        <text>coproporphyrinogen III + 2 S-adenosyl-L-methionine = protoporphyrinogen IX + 2 5'-deoxyadenosine + 2 L-methionine + 2 CO2</text>
        <dbReference type="Rhea" id="RHEA:15425"/>
        <dbReference type="ChEBI" id="CHEBI:16526"/>
        <dbReference type="ChEBI" id="CHEBI:17319"/>
        <dbReference type="ChEBI" id="CHEBI:57307"/>
        <dbReference type="ChEBI" id="CHEBI:57309"/>
        <dbReference type="ChEBI" id="CHEBI:57844"/>
        <dbReference type="ChEBI" id="CHEBI:59789"/>
        <dbReference type="EC" id="1.3.98.3"/>
    </reaction>
</comment>
<dbReference type="InterPro" id="IPR007197">
    <property type="entry name" value="rSAM"/>
</dbReference>
<keyword evidence="5 14" id="KW-0004">4Fe-4S</keyword>
<comment type="subcellular location">
    <subcellularLocation>
        <location evidence="1 14">Cytoplasm</location>
    </subcellularLocation>
</comment>
<evidence type="ECO:0000256" key="8">
    <source>
        <dbReference type="ARBA" id="ARBA00022723"/>
    </source>
</evidence>
<keyword evidence="9 14" id="KW-0560">Oxidoreductase</keyword>
<sequence>MSEVLCPPTSAAAAPEFQITPELLQRFDVAGPRYTSYPTADRFVEAFGEVDYAHAARLRVQGAAAAPLSVYVHIPFCESVCYYCACNKVVTKDHGRSTAYLDALEKEMALHTALLGVGQSVSQLHLGGGTPTFLNDGELSRLLAALRHHFKIAPGAEMSIEVDPRTVTRERLQHLAQLGFNRLSFGVQDFDEDVQRAVHRVQSFESVRFLIEAAREIGFESVNVDLIYGLPKQNPVSFAKTVAQVNSLRPDRIALYSYAHLPQRFKPQRRISTEELPAAGQKVGMLSNAIAAFLAAGYVYIGMDHFALPDDALAVAKRQGRLHRNFQGYSTQPDCDLVALGVSAIGHIGATYSQNAKTLPEYYDALAQGQLPIVRGLALTRDDLVRRAVIMALMCQGRLEFESIELSHLVDVREYFRSELAQMEALAEQGLVEIEPNALQVTRMGWYFVRAVAMVFDRHLQADRQRERFSRII</sequence>
<dbReference type="PIRSF" id="PIRSF000167">
    <property type="entry name" value="HemN"/>
    <property type="match status" value="1"/>
</dbReference>
<dbReference type="SFLD" id="SFLDG01065">
    <property type="entry name" value="anaerobic_coproporphyrinogen-I"/>
    <property type="match status" value="1"/>
</dbReference>
<dbReference type="Proteomes" id="UP001303946">
    <property type="component" value="Chromosome"/>
</dbReference>
<dbReference type="CDD" id="cd01335">
    <property type="entry name" value="Radical_SAM"/>
    <property type="match status" value="1"/>
</dbReference>
<evidence type="ECO:0000256" key="5">
    <source>
        <dbReference type="ARBA" id="ARBA00022485"/>
    </source>
</evidence>
<protein>
    <recommendedName>
        <fullName evidence="14">Coproporphyrinogen-III oxidase</fullName>
        <ecNumber evidence="14">1.3.98.3</ecNumber>
    </recommendedName>
</protein>
<evidence type="ECO:0000313" key="16">
    <source>
        <dbReference type="EMBL" id="WOB06046.1"/>
    </source>
</evidence>
<proteinExistence type="inferred from homology"/>
<dbReference type="NCBIfam" id="TIGR00538">
    <property type="entry name" value="hemN"/>
    <property type="match status" value="1"/>
</dbReference>